<evidence type="ECO:0000313" key="3">
    <source>
        <dbReference type="EMBL" id="AXE17641.1"/>
    </source>
</evidence>
<protein>
    <recommendedName>
        <fullName evidence="2">UspA domain-containing protein</fullName>
    </recommendedName>
</protein>
<dbReference type="AlphaFoldDB" id="A0A344TG70"/>
<feature type="domain" description="UspA" evidence="2">
    <location>
        <begin position="10"/>
        <end position="149"/>
    </location>
</feature>
<keyword evidence="4" id="KW-1185">Reference proteome</keyword>
<gene>
    <name evidence="3" type="ORF">DR864_07780</name>
</gene>
<dbReference type="Pfam" id="PF00582">
    <property type="entry name" value="Usp"/>
    <property type="match status" value="2"/>
</dbReference>
<dbReference type="KEGG" id="run:DR864_07780"/>
<sequence>MASNQRRKTMRTILVPTDFSDNSQKALEFAQIIAERYDAGISLVHAYHPPIIDPNLPPEALVALAEQTEKIDREKLEAWEKECRQDGFACESKLVFGSATDVILDEVIEQKPILVVMGRTGKGGWLDKLMGSVATSVSAKAACPVLVLPPQAHTKDIKRIVYATELERPEENALGFAFNLAEHFNAELDLVKVNASFEVNVFDDEQFIGDIKATFGDKKYTLHAIDEESVVDGLQKYADKHHADLIVMATRKRDWLSGLINPSLSKKMVLASHIPILICHLEQMETLEA</sequence>
<dbReference type="OrthoDB" id="9788959at2"/>
<comment type="similarity">
    <text evidence="1">Belongs to the universal stress protein A family.</text>
</comment>
<reference evidence="3 4" key="1">
    <citation type="submission" date="2018-07" db="EMBL/GenBank/DDBJ databases">
        <title>Genome sequencing of Runella.</title>
        <authorList>
            <person name="Baek M.-G."/>
            <person name="Yi H."/>
        </authorList>
    </citation>
    <scope>NUCLEOTIDE SEQUENCE [LARGE SCALE GENOMIC DNA]</scope>
    <source>
        <strain evidence="3 4">HYN0085</strain>
    </source>
</reference>
<dbReference type="EMBL" id="CP030850">
    <property type="protein sequence ID" value="AXE17641.1"/>
    <property type="molecule type" value="Genomic_DNA"/>
</dbReference>
<proteinExistence type="inferred from homology"/>
<evidence type="ECO:0000256" key="1">
    <source>
        <dbReference type="ARBA" id="ARBA00008791"/>
    </source>
</evidence>
<name>A0A344TG70_9BACT</name>
<dbReference type="PANTHER" id="PTHR46268">
    <property type="entry name" value="STRESS RESPONSE PROTEIN NHAX"/>
    <property type="match status" value="1"/>
</dbReference>
<dbReference type="InterPro" id="IPR006015">
    <property type="entry name" value="Universal_stress_UspA"/>
</dbReference>
<dbReference type="PRINTS" id="PR01438">
    <property type="entry name" value="UNVRSLSTRESS"/>
</dbReference>
<dbReference type="InterPro" id="IPR014729">
    <property type="entry name" value="Rossmann-like_a/b/a_fold"/>
</dbReference>
<dbReference type="SUPFAM" id="SSF52402">
    <property type="entry name" value="Adenine nucleotide alpha hydrolases-like"/>
    <property type="match status" value="2"/>
</dbReference>
<evidence type="ECO:0000259" key="2">
    <source>
        <dbReference type="Pfam" id="PF00582"/>
    </source>
</evidence>
<dbReference type="PANTHER" id="PTHR46268:SF6">
    <property type="entry name" value="UNIVERSAL STRESS PROTEIN UP12"/>
    <property type="match status" value="1"/>
</dbReference>
<dbReference type="Proteomes" id="UP000251993">
    <property type="component" value="Chromosome"/>
</dbReference>
<dbReference type="InterPro" id="IPR006016">
    <property type="entry name" value="UspA"/>
</dbReference>
<dbReference type="CDD" id="cd00293">
    <property type="entry name" value="USP-like"/>
    <property type="match status" value="2"/>
</dbReference>
<organism evidence="3 4">
    <name type="scientific">Runella rosea</name>
    <dbReference type="NCBI Taxonomy" id="2259595"/>
    <lineage>
        <taxon>Bacteria</taxon>
        <taxon>Pseudomonadati</taxon>
        <taxon>Bacteroidota</taxon>
        <taxon>Cytophagia</taxon>
        <taxon>Cytophagales</taxon>
        <taxon>Spirosomataceae</taxon>
        <taxon>Runella</taxon>
    </lineage>
</organism>
<accession>A0A344TG70</accession>
<evidence type="ECO:0000313" key="4">
    <source>
        <dbReference type="Proteomes" id="UP000251993"/>
    </source>
</evidence>
<feature type="domain" description="UspA" evidence="2">
    <location>
        <begin position="157"/>
        <end position="280"/>
    </location>
</feature>
<dbReference type="Gene3D" id="3.40.50.620">
    <property type="entry name" value="HUPs"/>
    <property type="match status" value="2"/>
</dbReference>